<gene>
    <name evidence="2" type="ORF">F9802_04065</name>
</gene>
<dbReference type="EMBL" id="WEIO01000002">
    <property type="protein sequence ID" value="KAB7707898.1"/>
    <property type="molecule type" value="Genomic_DNA"/>
</dbReference>
<dbReference type="CDD" id="cd02976">
    <property type="entry name" value="NrdH"/>
    <property type="match status" value="1"/>
</dbReference>
<dbReference type="InterPro" id="IPR051548">
    <property type="entry name" value="Grx-like_ET"/>
</dbReference>
<dbReference type="InterPro" id="IPR002109">
    <property type="entry name" value="Glutaredoxin"/>
</dbReference>
<protein>
    <submittedName>
        <fullName evidence="2">NrdH-redoxin</fullName>
    </submittedName>
</protein>
<comment type="caution">
    <text evidence="2">The sequence shown here is derived from an EMBL/GenBank/DDBJ whole genome shotgun (WGS) entry which is preliminary data.</text>
</comment>
<dbReference type="Gene3D" id="3.40.30.10">
    <property type="entry name" value="Glutaredoxin"/>
    <property type="match status" value="1"/>
</dbReference>
<keyword evidence="3" id="KW-1185">Reference proteome</keyword>
<accession>A0A6I1FXL0</accession>
<dbReference type="AlphaFoldDB" id="A0A6I1FXL0"/>
<dbReference type="Pfam" id="PF00462">
    <property type="entry name" value="Glutaredoxin"/>
    <property type="match status" value="1"/>
</dbReference>
<sequence length="80" mass="9134">MKSIILYTQPDCPPCQIIKLFLNDRGIIFEEKNILEDESAKKEWKTTWNASSTPTVIIHNEAVTGFDLEKLTGLLEKHGM</sequence>
<dbReference type="Proteomes" id="UP000429595">
    <property type="component" value="Unassembled WGS sequence"/>
</dbReference>
<dbReference type="PANTHER" id="PTHR34386">
    <property type="entry name" value="GLUTAREDOXIN"/>
    <property type="match status" value="1"/>
</dbReference>
<organism evidence="2 3">
    <name type="scientific">Bacillus aerolatus</name>
    <dbReference type="NCBI Taxonomy" id="2653354"/>
    <lineage>
        <taxon>Bacteria</taxon>
        <taxon>Bacillati</taxon>
        <taxon>Bacillota</taxon>
        <taxon>Bacilli</taxon>
        <taxon>Bacillales</taxon>
        <taxon>Bacillaceae</taxon>
        <taxon>Bacillus</taxon>
    </lineage>
</organism>
<dbReference type="GO" id="GO:0009055">
    <property type="term" value="F:electron transfer activity"/>
    <property type="evidence" value="ECO:0007669"/>
    <property type="project" value="TreeGrafter"/>
</dbReference>
<evidence type="ECO:0000313" key="3">
    <source>
        <dbReference type="Proteomes" id="UP000429595"/>
    </source>
</evidence>
<dbReference type="RefSeq" id="WP_152149885.1">
    <property type="nucleotide sequence ID" value="NZ_WEIO01000002.1"/>
</dbReference>
<dbReference type="GO" id="GO:0045454">
    <property type="term" value="P:cell redox homeostasis"/>
    <property type="evidence" value="ECO:0007669"/>
    <property type="project" value="TreeGrafter"/>
</dbReference>
<name>A0A6I1FXL0_9BACI</name>
<dbReference type="InterPro" id="IPR036249">
    <property type="entry name" value="Thioredoxin-like_sf"/>
</dbReference>
<proteinExistence type="predicted"/>
<dbReference type="PANTHER" id="PTHR34386:SF1">
    <property type="entry name" value="GLUTAREDOXIN-LIKE PROTEIN NRDH"/>
    <property type="match status" value="1"/>
</dbReference>
<feature type="domain" description="Glutaredoxin" evidence="1">
    <location>
        <begin position="4"/>
        <end position="62"/>
    </location>
</feature>
<evidence type="ECO:0000259" key="1">
    <source>
        <dbReference type="Pfam" id="PF00462"/>
    </source>
</evidence>
<reference evidence="2 3" key="1">
    <citation type="submission" date="2019-10" db="EMBL/GenBank/DDBJ databases">
        <title>Bacillus aerolatum sp. nov., isolated from bioaerosol of sport playgrounds.</title>
        <authorList>
            <person name="Chen P."/>
            <person name="Zhang G."/>
        </authorList>
    </citation>
    <scope>NUCLEOTIDE SEQUENCE [LARGE SCALE GENOMIC DNA]</scope>
    <source>
        <strain evidence="2 3">CX253</strain>
    </source>
</reference>
<evidence type="ECO:0000313" key="2">
    <source>
        <dbReference type="EMBL" id="KAB7707898.1"/>
    </source>
</evidence>
<dbReference type="SUPFAM" id="SSF52833">
    <property type="entry name" value="Thioredoxin-like"/>
    <property type="match status" value="1"/>
</dbReference>
<dbReference type="PROSITE" id="PS51354">
    <property type="entry name" value="GLUTAREDOXIN_2"/>
    <property type="match status" value="1"/>
</dbReference>